<organism evidence="8 9">
    <name type="scientific">Apiospora aurea</name>
    <dbReference type="NCBI Taxonomy" id="335848"/>
    <lineage>
        <taxon>Eukaryota</taxon>
        <taxon>Fungi</taxon>
        <taxon>Dikarya</taxon>
        <taxon>Ascomycota</taxon>
        <taxon>Pezizomycotina</taxon>
        <taxon>Sordariomycetes</taxon>
        <taxon>Xylariomycetidae</taxon>
        <taxon>Amphisphaeriales</taxon>
        <taxon>Apiosporaceae</taxon>
        <taxon>Apiospora</taxon>
    </lineage>
</organism>
<feature type="transmembrane region" description="Helical" evidence="6">
    <location>
        <begin position="57"/>
        <end position="78"/>
    </location>
</feature>
<keyword evidence="4 6" id="KW-0472">Membrane</keyword>
<evidence type="ECO:0000256" key="5">
    <source>
        <dbReference type="ARBA" id="ARBA00038359"/>
    </source>
</evidence>
<comment type="similarity">
    <text evidence="5">Belongs to the SAT4 family.</text>
</comment>
<comment type="caution">
    <text evidence="8">The sequence shown here is derived from an EMBL/GenBank/DDBJ whole genome shotgun (WGS) entry which is preliminary data.</text>
</comment>
<dbReference type="GeneID" id="92073071"/>
<comment type="subcellular location">
    <subcellularLocation>
        <location evidence="1">Membrane</location>
        <topology evidence="1">Multi-pass membrane protein</topology>
    </subcellularLocation>
</comment>
<dbReference type="Pfam" id="PF20684">
    <property type="entry name" value="Fung_rhodopsin"/>
    <property type="match status" value="1"/>
</dbReference>
<feature type="transmembrane region" description="Helical" evidence="6">
    <location>
        <begin position="123"/>
        <end position="147"/>
    </location>
</feature>
<evidence type="ECO:0000259" key="7">
    <source>
        <dbReference type="Pfam" id="PF20684"/>
    </source>
</evidence>
<dbReference type="Proteomes" id="UP001391051">
    <property type="component" value="Unassembled WGS sequence"/>
</dbReference>
<accession>A0ABR1QSN8</accession>
<keyword evidence="2 6" id="KW-0812">Transmembrane</keyword>
<evidence type="ECO:0000313" key="8">
    <source>
        <dbReference type="EMBL" id="KAK7962962.1"/>
    </source>
</evidence>
<reference evidence="8 9" key="1">
    <citation type="submission" date="2023-01" db="EMBL/GenBank/DDBJ databases">
        <title>Analysis of 21 Apiospora genomes using comparative genomics revels a genus with tremendous synthesis potential of carbohydrate active enzymes and secondary metabolites.</title>
        <authorList>
            <person name="Sorensen T."/>
        </authorList>
    </citation>
    <scope>NUCLEOTIDE SEQUENCE [LARGE SCALE GENOMIC DNA]</scope>
    <source>
        <strain evidence="8 9">CBS 24483</strain>
    </source>
</reference>
<dbReference type="PANTHER" id="PTHR33048:SF47">
    <property type="entry name" value="INTEGRAL MEMBRANE PROTEIN-RELATED"/>
    <property type="match status" value="1"/>
</dbReference>
<feature type="transmembrane region" description="Helical" evidence="6">
    <location>
        <begin position="90"/>
        <end position="111"/>
    </location>
</feature>
<keyword evidence="9" id="KW-1185">Reference proteome</keyword>
<sequence>MRSIVRFRARQIGIDDYLLILGVITAASFCGILYPIFIQDVWGRHQWNIPLISIKPWFFQGFFSAFSDIYVLVIPIVVVSGLQLPLKKKIGLTGIFLTGLMRGISIPGLYFEVDDHRWLSIKFEALCVAELNIGILCACIPVFFVLFKPIIQKAEAVFIYLNGWLSPHAHKENAATDKIALPPPEIPRQVPSGTLSGLTSFFRNVGHGHDRETEKTTTDTQVSQCTDLQSIDLDYHAQMRQSA</sequence>
<feature type="domain" description="Rhodopsin" evidence="7">
    <location>
        <begin position="57"/>
        <end position="147"/>
    </location>
</feature>
<keyword evidence="3 6" id="KW-1133">Transmembrane helix</keyword>
<evidence type="ECO:0000256" key="1">
    <source>
        <dbReference type="ARBA" id="ARBA00004141"/>
    </source>
</evidence>
<name>A0ABR1QSN8_9PEZI</name>
<evidence type="ECO:0000313" key="9">
    <source>
        <dbReference type="Proteomes" id="UP001391051"/>
    </source>
</evidence>
<gene>
    <name evidence="8" type="ORF">PG986_003787</name>
</gene>
<dbReference type="InterPro" id="IPR049326">
    <property type="entry name" value="Rhodopsin_dom_fungi"/>
</dbReference>
<proteinExistence type="inferred from homology"/>
<dbReference type="RefSeq" id="XP_066705073.1">
    <property type="nucleotide sequence ID" value="XM_066840009.1"/>
</dbReference>
<protein>
    <recommendedName>
        <fullName evidence="7">Rhodopsin domain-containing protein</fullName>
    </recommendedName>
</protein>
<evidence type="ECO:0000256" key="6">
    <source>
        <dbReference type="SAM" id="Phobius"/>
    </source>
</evidence>
<dbReference type="InterPro" id="IPR052337">
    <property type="entry name" value="SAT4-like"/>
</dbReference>
<evidence type="ECO:0000256" key="3">
    <source>
        <dbReference type="ARBA" id="ARBA00022989"/>
    </source>
</evidence>
<evidence type="ECO:0000256" key="4">
    <source>
        <dbReference type="ARBA" id="ARBA00023136"/>
    </source>
</evidence>
<feature type="transmembrane region" description="Helical" evidence="6">
    <location>
        <begin position="12"/>
        <end position="37"/>
    </location>
</feature>
<dbReference type="PANTHER" id="PTHR33048">
    <property type="entry name" value="PTH11-LIKE INTEGRAL MEMBRANE PROTEIN (AFU_ORTHOLOGUE AFUA_5G11245)"/>
    <property type="match status" value="1"/>
</dbReference>
<dbReference type="EMBL" id="JAQQWE010000002">
    <property type="protein sequence ID" value="KAK7962962.1"/>
    <property type="molecule type" value="Genomic_DNA"/>
</dbReference>
<evidence type="ECO:0000256" key="2">
    <source>
        <dbReference type="ARBA" id="ARBA00022692"/>
    </source>
</evidence>